<feature type="domain" description="G-protein coupled receptors family 1 profile" evidence="10">
    <location>
        <begin position="1"/>
        <end position="57"/>
    </location>
</feature>
<evidence type="ECO:0000256" key="2">
    <source>
        <dbReference type="ARBA" id="ARBA00022692"/>
    </source>
</evidence>
<keyword evidence="2 9" id="KW-0812">Transmembrane</keyword>
<proteinExistence type="predicted"/>
<dbReference type="PANTHER" id="PTHR45695:SF9">
    <property type="entry name" value="LEUCOKININ RECEPTOR"/>
    <property type="match status" value="1"/>
</dbReference>
<feature type="compositionally biased region" description="Basic residues" evidence="8">
    <location>
        <begin position="220"/>
        <end position="234"/>
    </location>
</feature>
<evidence type="ECO:0000259" key="10">
    <source>
        <dbReference type="PROSITE" id="PS50262"/>
    </source>
</evidence>
<dbReference type="SUPFAM" id="SSF81321">
    <property type="entry name" value="Family A G protein-coupled receptor-like"/>
    <property type="match status" value="1"/>
</dbReference>
<evidence type="ECO:0000256" key="6">
    <source>
        <dbReference type="ARBA" id="ARBA00023170"/>
    </source>
</evidence>
<dbReference type="Gene3D" id="1.20.1070.10">
    <property type="entry name" value="Rhodopsin 7-helix transmembrane proteins"/>
    <property type="match status" value="1"/>
</dbReference>
<evidence type="ECO:0000313" key="12">
    <source>
        <dbReference type="Proteomes" id="UP000192247"/>
    </source>
</evidence>
<dbReference type="PROSITE" id="PS50262">
    <property type="entry name" value="G_PROTEIN_RECEP_F1_2"/>
    <property type="match status" value="1"/>
</dbReference>
<feature type="compositionally biased region" description="Basic and acidic residues" evidence="8">
    <location>
        <begin position="201"/>
        <end position="219"/>
    </location>
</feature>
<dbReference type="PANTHER" id="PTHR45695">
    <property type="entry name" value="LEUCOKININ RECEPTOR-RELATED"/>
    <property type="match status" value="1"/>
</dbReference>
<feature type="compositionally biased region" description="Low complexity" evidence="8">
    <location>
        <begin position="187"/>
        <end position="197"/>
    </location>
</feature>
<gene>
    <name evidence="11" type="ORF">BIW11_00381</name>
</gene>
<evidence type="ECO:0000256" key="8">
    <source>
        <dbReference type="SAM" id="MobiDB-lite"/>
    </source>
</evidence>
<organism evidence="11 12">
    <name type="scientific">Tropilaelaps mercedesae</name>
    <dbReference type="NCBI Taxonomy" id="418985"/>
    <lineage>
        <taxon>Eukaryota</taxon>
        <taxon>Metazoa</taxon>
        <taxon>Ecdysozoa</taxon>
        <taxon>Arthropoda</taxon>
        <taxon>Chelicerata</taxon>
        <taxon>Arachnida</taxon>
        <taxon>Acari</taxon>
        <taxon>Parasitiformes</taxon>
        <taxon>Mesostigmata</taxon>
        <taxon>Gamasina</taxon>
        <taxon>Dermanyssoidea</taxon>
        <taxon>Laelapidae</taxon>
        <taxon>Tropilaelaps</taxon>
    </lineage>
</organism>
<dbReference type="InterPro" id="IPR017452">
    <property type="entry name" value="GPCR_Rhodpsn_7TM"/>
</dbReference>
<keyword evidence="12" id="KW-1185">Reference proteome</keyword>
<feature type="region of interest" description="Disordered" evidence="8">
    <location>
        <begin position="187"/>
        <end position="234"/>
    </location>
</feature>
<keyword evidence="3 9" id="KW-1133">Transmembrane helix</keyword>
<dbReference type="STRING" id="418985.A0A1V9XWP1"/>
<reference evidence="11 12" key="1">
    <citation type="journal article" date="2017" name="Gigascience">
        <title>Draft genome of the honey bee ectoparasitic mite, Tropilaelaps mercedesae, is shaped by the parasitic life history.</title>
        <authorList>
            <person name="Dong X."/>
            <person name="Armstrong S.D."/>
            <person name="Xia D."/>
            <person name="Makepeace B.L."/>
            <person name="Darby A.C."/>
            <person name="Kadowaki T."/>
        </authorList>
    </citation>
    <scope>NUCLEOTIDE SEQUENCE [LARGE SCALE GENOMIC DNA]</scope>
    <source>
        <strain evidence="11">Wuxi-XJTLU</strain>
    </source>
</reference>
<evidence type="ECO:0000313" key="11">
    <source>
        <dbReference type="EMBL" id="OQR77925.1"/>
    </source>
</evidence>
<keyword evidence="4" id="KW-0297">G-protein coupled receptor</keyword>
<keyword evidence="6" id="KW-0675">Receptor</keyword>
<evidence type="ECO:0000256" key="3">
    <source>
        <dbReference type="ARBA" id="ARBA00022989"/>
    </source>
</evidence>
<evidence type="ECO:0000256" key="9">
    <source>
        <dbReference type="SAM" id="Phobius"/>
    </source>
</evidence>
<evidence type="ECO:0000256" key="7">
    <source>
        <dbReference type="ARBA" id="ARBA00023224"/>
    </source>
</evidence>
<evidence type="ECO:0000256" key="4">
    <source>
        <dbReference type="ARBA" id="ARBA00023040"/>
    </source>
</evidence>
<feature type="region of interest" description="Disordered" evidence="8">
    <location>
        <begin position="101"/>
        <end position="133"/>
    </location>
</feature>
<sequence>MMIITIAFGVSWTPCFIVTSATQFPGANYMQNHNYFSTMLLINLCAFINSCVNPFIYVVMSTRFRNGFRRIARTLLCCCLFSSNGKDDPFCGTENLDIKPSSNNNQHKTNSASSTGPNASNNSVIPGPSSSEASKKLSTTSSALWYPVYMCQKILTERVTSGCAYTTSAPAPPEFAAAITRGQRCPLSLQQSSSGSSHYARLPDEVSHQQHPHCEYDRREHRRQSPHRKRQDST</sequence>
<feature type="transmembrane region" description="Helical" evidence="9">
    <location>
        <begin position="36"/>
        <end position="60"/>
    </location>
</feature>
<keyword evidence="5 9" id="KW-0472">Membrane</keyword>
<dbReference type="AlphaFoldDB" id="A0A1V9XWP1"/>
<evidence type="ECO:0000256" key="5">
    <source>
        <dbReference type="ARBA" id="ARBA00023136"/>
    </source>
</evidence>
<dbReference type="InParanoid" id="A0A1V9XWP1"/>
<accession>A0A1V9XWP1</accession>
<comment type="caution">
    <text evidence="11">The sequence shown here is derived from an EMBL/GenBank/DDBJ whole genome shotgun (WGS) entry which is preliminary data.</text>
</comment>
<name>A0A1V9XWP1_9ACAR</name>
<dbReference type="EMBL" id="MNPL01002865">
    <property type="protein sequence ID" value="OQR77925.1"/>
    <property type="molecule type" value="Genomic_DNA"/>
</dbReference>
<evidence type="ECO:0000256" key="1">
    <source>
        <dbReference type="ARBA" id="ARBA00004141"/>
    </source>
</evidence>
<dbReference type="Proteomes" id="UP000192247">
    <property type="component" value="Unassembled WGS sequence"/>
</dbReference>
<dbReference type="GO" id="GO:0005886">
    <property type="term" value="C:plasma membrane"/>
    <property type="evidence" value="ECO:0007669"/>
    <property type="project" value="TreeGrafter"/>
</dbReference>
<dbReference type="OrthoDB" id="2101615at2759"/>
<keyword evidence="7" id="KW-0807">Transducer</keyword>
<comment type="subcellular location">
    <subcellularLocation>
        <location evidence="1">Membrane</location>
        <topology evidence="1">Multi-pass membrane protein</topology>
    </subcellularLocation>
</comment>
<dbReference type="GO" id="GO:0004930">
    <property type="term" value="F:G protein-coupled receptor activity"/>
    <property type="evidence" value="ECO:0007669"/>
    <property type="project" value="UniProtKB-KW"/>
</dbReference>
<protein>
    <recommendedName>
        <fullName evidence="10">G-protein coupled receptors family 1 profile domain-containing protein</fullName>
    </recommendedName>
</protein>